<dbReference type="Proteomes" id="UP000036097">
    <property type="component" value="Unassembled WGS sequence"/>
</dbReference>
<comment type="caution">
    <text evidence="1">The sequence shown here is derived from an EMBL/GenBank/DDBJ whole genome shotgun (WGS) entry which is preliminary data.</text>
</comment>
<dbReference type="STRING" id="1195763.ABT56_17630"/>
<evidence type="ECO:0000313" key="2">
    <source>
        <dbReference type="Proteomes" id="UP000036097"/>
    </source>
</evidence>
<dbReference type="OrthoDB" id="9786424at2"/>
<accession>A0A0J1GWK3</accession>
<dbReference type="InterPro" id="IPR010384">
    <property type="entry name" value="MtfA_fam"/>
</dbReference>
<dbReference type="GO" id="GO:0008237">
    <property type="term" value="F:metallopeptidase activity"/>
    <property type="evidence" value="ECO:0007669"/>
    <property type="project" value="InterPro"/>
</dbReference>
<evidence type="ECO:0008006" key="3">
    <source>
        <dbReference type="Google" id="ProtNLM"/>
    </source>
</evidence>
<dbReference type="GO" id="GO:0005829">
    <property type="term" value="C:cytosol"/>
    <property type="evidence" value="ECO:0007669"/>
    <property type="project" value="TreeGrafter"/>
</dbReference>
<reference evidence="1 2" key="1">
    <citation type="submission" date="2015-05" db="EMBL/GenBank/DDBJ databases">
        <title>Photobacterium galathea sp. nov.</title>
        <authorList>
            <person name="Machado H."/>
            <person name="Gram L."/>
        </authorList>
    </citation>
    <scope>NUCLEOTIDE SEQUENCE [LARGE SCALE GENOMIC DNA]</scope>
    <source>
        <strain evidence="1 2">CGMCC 1.12159</strain>
    </source>
</reference>
<dbReference type="PANTHER" id="PTHR30164">
    <property type="entry name" value="MTFA PEPTIDASE"/>
    <property type="match status" value="1"/>
</dbReference>
<dbReference type="SUPFAM" id="SSF55486">
    <property type="entry name" value="Metalloproteases ('zincins'), catalytic domain"/>
    <property type="match status" value="1"/>
</dbReference>
<organism evidence="1 2">
    <name type="scientific">Photobacterium aquae</name>
    <dbReference type="NCBI Taxonomy" id="1195763"/>
    <lineage>
        <taxon>Bacteria</taxon>
        <taxon>Pseudomonadati</taxon>
        <taxon>Pseudomonadota</taxon>
        <taxon>Gammaproteobacteria</taxon>
        <taxon>Vibrionales</taxon>
        <taxon>Vibrionaceae</taxon>
        <taxon>Photobacterium</taxon>
    </lineage>
</organism>
<dbReference type="GO" id="GO:0004177">
    <property type="term" value="F:aminopeptidase activity"/>
    <property type="evidence" value="ECO:0007669"/>
    <property type="project" value="TreeGrafter"/>
</dbReference>
<dbReference type="InterPro" id="IPR024079">
    <property type="entry name" value="MetalloPept_cat_dom_sf"/>
</dbReference>
<sequence length="247" mass="27503">MFFGFGKRKEKGRAAPRFENVHAILCRSMALYPYFSDQQQQVICQFVNGFYDGKTVLVSPEIEVEDHETLLVVIAANAALVGAAQQTNFFSSVKWLHICADDLPVDGDAYESSTVRLCAWPCLEESFEILEGHNLVVHEFAHVLDHLFGLSGSTPALCAGYENYLDNIEKQQDDAIADCATPPGERGDTLYGYDDASFHPPEEYFAVLSELFFTNPSAILNDSPELYRDLVAIYGLDMASHLRDTNA</sequence>
<dbReference type="EMBL" id="LDOT01000026">
    <property type="protein sequence ID" value="KLV03794.1"/>
    <property type="molecule type" value="Genomic_DNA"/>
</dbReference>
<dbReference type="AlphaFoldDB" id="A0A0J1GWK3"/>
<protein>
    <recommendedName>
        <fullName evidence="3">Zinc-dependent peptidase</fullName>
    </recommendedName>
</protein>
<dbReference type="PANTHER" id="PTHR30164:SF2">
    <property type="entry name" value="PROTEIN MTFA"/>
    <property type="match status" value="1"/>
</dbReference>
<gene>
    <name evidence="1" type="ORF">ABT56_17630</name>
</gene>
<proteinExistence type="predicted"/>
<name>A0A0J1GWK3_9GAMM</name>
<dbReference type="RefSeq" id="WP_047880221.1">
    <property type="nucleotide sequence ID" value="NZ_LDOT01000026.1"/>
</dbReference>
<evidence type="ECO:0000313" key="1">
    <source>
        <dbReference type="EMBL" id="KLV03794.1"/>
    </source>
</evidence>
<dbReference type="PATRIC" id="fig|1195763.3.peg.3761"/>
<keyword evidence="2" id="KW-1185">Reference proteome</keyword>
<dbReference type="Gene3D" id="3.40.390.10">
    <property type="entry name" value="Collagenase (Catalytic Domain)"/>
    <property type="match status" value="1"/>
</dbReference>
<dbReference type="Pfam" id="PF06167">
    <property type="entry name" value="Peptidase_M90"/>
    <property type="match status" value="1"/>
</dbReference>